<dbReference type="Gene3D" id="3.60.21.10">
    <property type="match status" value="1"/>
</dbReference>
<dbReference type="PANTHER" id="PTHR11575:SF6">
    <property type="entry name" value="2',3'-CYCLIC-NUCLEOTIDE 2'-PHOSPHODIESTERASE_3'-NUCLEOTIDASE"/>
    <property type="match status" value="1"/>
</dbReference>
<protein>
    <recommendedName>
        <fullName evidence="7">2,3-cyclic-nucleotide 2-phosphodiesterase</fullName>
    </recommendedName>
</protein>
<evidence type="ECO:0000256" key="2">
    <source>
        <dbReference type="RuleBase" id="RU362119"/>
    </source>
</evidence>
<dbReference type="Gene3D" id="3.90.780.10">
    <property type="entry name" value="5'-Nucleotidase, C-terminal domain"/>
    <property type="match status" value="1"/>
</dbReference>
<comment type="similarity">
    <text evidence="2">Belongs to the 5'-nucleotidase family.</text>
</comment>
<dbReference type="InterPro" id="IPR006179">
    <property type="entry name" value="5_nucleotidase/apyrase"/>
</dbReference>
<dbReference type="PANTHER" id="PTHR11575">
    <property type="entry name" value="5'-NUCLEOTIDASE-RELATED"/>
    <property type="match status" value="1"/>
</dbReference>
<evidence type="ECO:0000259" key="4">
    <source>
        <dbReference type="Pfam" id="PF02872"/>
    </source>
</evidence>
<comment type="caution">
    <text evidence="5">The sequence shown here is derived from an EMBL/GenBank/DDBJ whole genome shotgun (WGS) entry which is preliminary data.</text>
</comment>
<evidence type="ECO:0000259" key="3">
    <source>
        <dbReference type="Pfam" id="PF00149"/>
    </source>
</evidence>
<dbReference type="Pfam" id="PF00149">
    <property type="entry name" value="Metallophos"/>
    <property type="match status" value="1"/>
</dbReference>
<reference evidence="5 6" key="1">
    <citation type="journal article" date="2015" name="Genome Announc.">
        <title>Expanding the biotechnology potential of lactobacilli through comparative genomics of 213 strains and associated genera.</title>
        <authorList>
            <person name="Sun Z."/>
            <person name="Harris H.M."/>
            <person name="McCann A."/>
            <person name="Guo C."/>
            <person name="Argimon S."/>
            <person name="Zhang W."/>
            <person name="Yang X."/>
            <person name="Jeffery I.B."/>
            <person name="Cooney J.C."/>
            <person name="Kagawa T.F."/>
            <person name="Liu W."/>
            <person name="Song Y."/>
            <person name="Salvetti E."/>
            <person name="Wrobel A."/>
            <person name="Rasinkangas P."/>
            <person name="Parkhill J."/>
            <person name="Rea M.C."/>
            <person name="O'Sullivan O."/>
            <person name="Ritari J."/>
            <person name="Douillard F.P."/>
            <person name="Paul Ross R."/>
            <person name="Yang R."/>
            <person name="Briner A.E."/>
            <person name="Felis G.E."/>
            <person name="de Vos W.M."/>
            <person name="Barrangou R."/>
            <person name="Klaenhammer T.R."/>
            <person name="Caufield P.W."/>
            <person name="Cui Y."/>
            <person name="Zhang H."/>
            <person name="O'Toole P.W."/>
        </authorList>
    </citation>
    <scope>NUCLEOTIDE SEQUENCE [LARGE SCALE GENOMIC DNA]</scope>
    <source>
        <strain evidence="5 6">DSM 18933</strain>
    </source>
</reference>
<dbReference type="GO" id="GO:0046872">
    <property type="term" value="F:metal ion binding"/>
    <property type="evidence" value="ECO:0007669"/>
    <property type="project" value="InterPro"/>
</dbReference>
<dbReference type="GO" id="GO:0000166">
    <property type="term" value="F:nucleotide binding"/>
    <property type="evidence" value="ECO:0007669"/>
    <property type="project" value="UniProtKB-KW"/>
</dbReference>
<organism evidence="5 6">
    <name type="scientific">Ligilactobacillus hayakitensis DSM 18933 = JCM 14209</name>
    <dbReference type="NCBI Taxonomy" id="1423755"/>
    <lineage>
        <taxon>Bacteria</taxon>
        <taxon>Bacillati</taxon>
        <taxon>Bacillota</taxon>
        <taxon>Bacilli</taxon>
        <taxon>Lactobacillales</taxon>
        <taxon>Lactobacillaceae</taxon>
        <taxon>Ligilactobacillus</taxon>
    </lineage>
</organism>
<dbReference type="InterPro" id="IPR006146">
    <property type="entry name" value="5'-Nucleotdase_CS"/>
</dbReference>
<keyword evidence="2" id="KW-0547">Nucleotide-binding</keyword>
<dbReference type="InterPro" id="IPR004843">
    <property type="entry name" value="Calcineurin-like_PHP"/>
</dbReference>
<dbReference type="PATRIC" id="fig|1423755.3.peg.1412"/>
<keyword evidence="6" id="KW-1185">Reference proteome</keyword>
<dbReference type="GO" id="GO:0009166">
    <property type="term" value="P:nucleotide catabolic process"/>
    <property type="evidence" value="ECO:0007669"/>
    <property type="project" value="InterPro"/>
</dbReference>
<dbReference type="InterPro" id="IPR029052">
    <property type="entry name" value="Metallo-depent_PP-like"/>
</dbReference>
<dbReference type="PRINTS" id="PR01607">
    <property type="entry name" value="APYRASEFAMLY"/>
</dbReference>
<dbReference type="GO" id="GO:0030288">
    <property type="term" value="C:outer membrane-bounded periplasmic space"/>
    <property type="evidence" value="ECO:0007669"/>
    <property type="project" value="TreeGrafter"/>
</dbReference>
<dbReference type="AlphaFoldDB" id="A0A0R1WQU5"/>
<proteinExistence type="inferred from homology"/>
<evidence type="ECO:0000256" key="1">
    <source>
        <dbReference type="ARBA" id="ARBA00022729"/>
    </source>
</evidence>
<gene>
    <name evidence="5" type="ORF">FC40_GL001333</name>
</gene>
<evidence type="ECO:0008006" key="7">
    <source>
        <dbReference type="Google" id="ProtNLM"/>
    </source>
</evidence>
<dbReference type="Pfam" id="PF02872">
    <property type="entry name" value="5_nucleotid_C"/>
    <property type="match status" value="1"/>
</dbReference>
<dbReference type="InterPro" id="IPR008334">
    <property type="entry name" value="5'-Nucleotdase_C"/>
</dbReference>
<dbReference type="InterPro" id="IPR036907">
    <property type="entry name" value="5'-Nucleotdase_C_sf"/>
</dbReference>
<dbReference type="SUPFAM" id="SSF55816">
    <property type="entry name" value="5'-nucleotidase (syn. UDP-sugar hydrolase), C-terminal domain"/>
    <property type="match status" value="1"/>
</dbReference>
<evidence type="ECO:0000313" key="6">
    <source>
        <dbReference type="Proteomes" id="UP000051054"/>
    </source>
</evidence>
<dbReference type="GO" id="GO:0016788">
    <property type="term" value="F:hydrolase activity, acting on ester bonds"/>
    <property type="evidence" value="ECO:0007669"/>
    <property type="project" value="InterPro"/>
</dbReference>
<dbReference type="eggNOG" id="COG0737">
    <property type="taxonomic scope" value="Bacteria"/>
</dbReference>
<dbReference type="Proteomes" id="UP000051054">
    <property type="component" value="Unassembled WGS sequence"/>
</dbReference>
<evidence type="ECO:0000313" key="5">
    <source>
        <dbReference type="EMBL" id="KRM19813.1"/>
    </source>
</evidence>
<feature type="domain" description="Calcineurin-like phosphoesterase" evidence="3">
    <location>
        <begin position="19"/>
        <end position="224"/>
    </location>
</feature>
<feature type="domain" description="5'-Nucleotidase C-terminal" evidence="4">
    <location>
        <begin position="311"/>
        <end position="466"/>
    </location>
</feature>
<dbReference type="PROSITE" id="PS00786">
    <property type="entry name" value="5_NUCLEOTIDASE_2"/>
    <property type="match status" value="1"/>
</dbReference>
<keyword evidence="2" id="KW-0378">Hydrolase</keyword>
<name>A0A0R1WQU5_9LACO</name>
<keyword evidence="1" id="KW-0732">Signal</keyword>
<sequence>MYPTNYAQKDDYQPFGYLKASQLIRQIRQANPDDLILYVENGDFLEGSPFTDYAYQMRKQKDYYQRFSKIFHVVKPDVHILGNHEFNYSPKYLEAVYQHNEALILAANIEEGPNTKIIDGPYKIFEQNGVKVGVIGLTTQYIPHWEKPEHIEGWKFESVYQTAKKLVPQLRPLVDVLVLAYHGGFERNLQTGEPTEKLTGENEGYQLLTQIEGVDALVTGHQHREIAEVIGNVATTQPGYRGANVAEITLELDDKKQVVSRKAELHSTEDTAINQFLLPLVNDWQEDVQKWLDQTIAHIDGGMLIEDHMQARTHGHAYLELVNRVQMEALGADVAGTALFNDEVRGLDEEVTIRNVMNSYVYPNTLMLEEISGADMKSALERSASFFVKEADGSVGINPTFADPKPEFYNYDYYSGIDYTIDINQPFGQRITSLKYHGKDLKADDKLKVVINQYRGIGGGDYPMFSADKALELGETEVSRLIIAYLKAHPELKIKQPTNLTFVD</sequence>
<dbReference type="SUPFAM" id="SSF56300">
    <property type="entry name" value="Metallo-dependent phosphatases"/>
    <property type="match status" value="1"/>
</dbReference>
<accession>A0A0R1WQU5</accession>
<dbReference type="STRING" id="1423755.FC40_GL001333"/>
<dbReference type="EMBL" id="AZGD01000031">
    <property type="protein sequence ID" value="KRM19813.1"/>
    <property type="molecule type" value="Genomic_DNA"/>
</dbReference>